<dbReference type="SUPFAM" id="SSF51197">
    <property type="entry name" value="Clavaminate synthase-like"/>
    <property type="match status" value="1"/>
</dbReference>
<sequence length="410" mass="46521">MVYTNSVPGPRVSFTAAGGPAVPSPPPDAAARRPPAEPTRRPTAWRDPLTTPPAPRRARLHRATTDRAYLSADGESYLAQTTLRELRKERPLRVLSEEDFAHWQTYGYVVVREAIPAEAARRLLDFTWDFQGLDPDRPDGWYEDRPFRSQLDRQLHVYGFVEAYHHQLLWDSRQAQRVYDAFVDVWDCEELWVTLDRLNLNPPNTGNRDRALIEPTERGFDIELHWDIDTTLGVPPQRVQGIIALNDTAPETGGFQCCPELFRGFERWRAAQSAGRDPIRPDVDRSEFPVVRPDLGPGDLLIWNGLLAHGVARNASRNGVRAVQYLSMMPALEEHEKLRRSRVESWRHLRTPRWNRTLVGDMVRHESLRYPTAELTPLGERLLGLASWHGTQGPDTAGGRSGEPVCTASA</sequence>
<dbReference type="Proteomes" id="UP001501147">
    <property type="component" value="Unassembled WGS sequence"/>
</dbReference>
<evidence type="ECO:0000313" key="2">
    <source>
        <dbReference type="EMBL" id="GAA4760248.1"/>
    </source>
</evidence>
<organism evidence="2 3">
    <name type="scientific">Streptomyces sanyensis</name>
    <dbReference type="NCBI Taxonomy" id="568869"/>
    <lineage>
        <taxon>Bacteria</taxon>
        <taxon>Bacillati</taxon>
        <taxon>Actinomycetota</taxon>
        <taxon>Actinomycetes</taxon>
        <taxon>Kitasatosporales</taxon>
        <taxon>Streptomycetaceae</taxon>
        <taxon>Streptomyces</taxon>
    </lineage>
</organism>
<proteinExistence type="predicted"/>
<dbReference type="Pfam" id="PF05721">
    <property type="entry name" value="PhyH"/>
    <property type="match status" value="1"/>
</dbReference>
<keyword evidence="3" id="KW-1185">Reference proteome</keyword>
<dbReference type="PANTHER" id="PTHR31630">
    <property type="entry name" value="PHYTANOYL-COA DIOXYGENASE-RELATED-RELATED"/>
    <property type="match status" value="1"/>
</dbReference>
<dbReference type="Gene3D" id="2.60.120.620">
    <property type="entry name" value="q2cbj1_9rhob like domain"/>
    <property type="match status" value="1"/>
</dbReference>
<gene>
    <name evidence="2" type="ORF">GCM10023329_01630</name>
</gene>
<feature type="region of interest" description="Disordered" evidence="1">
    <location>
        <begin position="387"/>
        <end position="410"/>
    </location>
</feature>
<name>A0ABP8ZMQ1_9ACTN</name>
<dbReference type="EMBL" id="BAABJV010000001">
    <property type="protein sequence ID" value="GAA4760248.1"/>
    <property type="molecule type" value="Genomic_DNA"/>
</dbReference>
<feature type="compositionally biased region" description="Basic and acidic residues" evidence="1">
    <location>
        <begin position="30"/>
        <end position="40"/>
    </location>
</feature>
<accession>A0ABP8ZMQ1</accession>
<reference evidence="3" key="1">
    <citation type="journal article" date="2019" name="Int. J. Syst. Evol. Microbiol.">
        <title>The Global Catalogue of Microorganisms (GCM) 10K type strain sequencing project: providing services to taxonomists for standard genome sequencing and annotation.</title>
        <authorList>
            <consortium name="The Broad Institute Genomics Platform"/>
            <consortium name="The Broad Institute Genome Sequencing Center for Infectious Disease"/>
            <person name="Wu L."/>
            <person name="Ma J."/>
        </authorList>
    </citation>
    <scope>NUCLEOTIDE SEQUENCE [LARGE SCALE GENOMIC DNA]</scope>
    <source>
        <strain evidence="3">JCM 18324</strain>
    </source>
</reference>
<feature type="region of interest" description="Disordered" evidence="1">
    <location>
        <begin position="1"/>
        <end position="55"/>
    </location>
</feature>
<comment type="caution">
    <text evidence="2">The sequence shown here is derived from an EMBL/GenBank/DDBJ whole genome shotgun (WGS) entry which is preliminary data.</text>
</comment>
<protein>
    <submittedName>
        <fullName evidence="2">DUF1479 family protein</fullName>
    </submittedName>
</protein>
<evidence type="ECO:0000313" key="3">
    <source>
        <dbReference type="Proteomes" id="UP001501147"/>
    </source>
</evidence>
<dbReference type="InterPro" id="IPR008775">
    <property type="entry name" value="Phytyl_CoA_dOase-like"/>
</dbReference>
<evidence type="ECO:0000256" key="1">
    <source>
        <dbReference type="SAM" id="MobiDB-lite"/>
    </source>
</evidence>
<dbReference type="PANTHER" id="PTHR31630:SF6">
    <property type="entry name" value="PHYTANOYL-COA DIOXYGENASE-RELATED"/>
    <property type="match status" value="1"/>
</dbReference>